<dbReference type="Proteomes" id="UP000663419">
    <property type="component" value="Chromosome 2"/>
</dbReference>
<reference evidence="1" key="1">
    <citation type="submission" date="2021-01" db="EMBL/GenBank/DDBJ databases">
        <title>Chromosome-level genome assembly of a human fungal pathogen reveals clustering of transcriptionally co-regulated genes.</title>
        <authorList>
            <person name="Voorhies M."/>
            <person name="Cohen S."/>
            <person name="Shea T.P."/>
            <person name="Petrus S."/>
            <person name="Munoz J.F."/>
            <person name="Poplawski S."/>
            <person name="Goldman W.E."/>
            <person name="Michael T."/>
            <person name="Cuomo C.A."/>
            <person name="Sil A."/>
            <person name="Beyhan S."/>
        </authorList>
    </citation>
    <scope>NUCLEOTIDE SEQUENCE</scope>
    <source>
        <strain evidence="1">H88</strain>
    </source>
</reference>
<dbReference type="VEuPathDB" id="FungiDB:I7I53_06678"/>
<accession>A0A8A1LC87</accession>
<proteinExistence type="predicted"/>
<name>A0A8A1LC87_AJEC8</name>
<organism evidence="1 2">
    <name type="scientific">Ajellomyces capsulatus (strain H88)</name>
    <name type="common">Darling's disease fungus</name>
    <name type="synonym">Histoplasma capsulatum</name>
    <dbReference type="NCBI Taxonomy" id="544711"/>
    <lineage>
        <taxon>Eukaryota</taxon>
        <taxon>Fungi</taxon>
        <taxon>Dikarya</taxon>
        <taxon>Ascomycota</taxon>
        <taxon>Pezizomycotina</taxon>
        <taxon>Eurotiomycetes</taxon>
        <taxon>Eurotiomycetidae</taxon>
        <taxon>Onygenales</taxon>
        <taxon>Ajellomycetaceae</taxon>
        <taxon>Histoplasma</taxon>
    </lineage>
</organism>
<sequence length="91" mass="10818">MSLNPICRLLHEGEIYNLYNWYHGHVLAAFMIYTYMCIDRGRIHPTTHTLHMSLVYRSLRSVPSDPHLCWKYNKRSKIYNSKSLLFSQTSP</sequence>
<gene>
    <name evidence="1" type="ORF">I7I53_06678</name>
</gene>
<dbReference type="EMBL" id="CP069103">
    <property type="protein sequence ID" value="QSS51371.1"/>
    <property type="molecule type" value="Genomic_DNA"/>
</dbReference>
<protein>
    <submittedName>
        <fullName evidence="1">Uncharacterized protein</fullName>
    </submittedName>
</protein>
<evidence type="ECO:0000313" key="1">
    <source>
        <dbReference type="EMBL" id="QSS51371.1"/>
    </source>
</evidence>
<evidence type="ECO:0000313" key="2">
    <source>
        <dbReference type="Proteomes" id="UP000663419"/>
    </source>
</evidence>
<dbReference type="AlphaFoldDB" id="A0A8A1LC87"/>